<proteinExistence type="predicted"/>
<evidence type="ECO:0000259" key="2">
    <source>
        <dbReference type="PROSITE" id="PS50104"/>
    </source>
</evidence>
<reference evidence="3" key="2">
    <citation type="submission" date="2020-09" db="EMBL/GenBank/DDBJ databases">
        <authorList>
            <person name="Sun Q."/>
            <person name="Ohkuma M."/>
        </authorList>
    </citation>
    <scope>NUCLEOTIDE SEQUENCE</scope>
    <source>
        <strain evidence="3">JCM 13064</strain>
    </source>
</reference>
<reference evidence="3" key="1">
    <citation type="journal article" date="2014" name="Int. J. Syst. Evol. Microbiol.">
        <title>Complete genome sequence of Corynebacterium casei LMG S-19264T (=DSM 44701T), isolated from a smear-ripened cheese.</title>
        <authorList>
            <consortium name="US DOE Joint Genome Institute (JGI-PGF)"/>
            <person name="Walter F."/>
            <person name="Albersmeier A."/>
            <person name="Kalinowski J."/>
            <person name="Ruckert C."/>
        </authorList>
    </citation>
    <scope>NUCLEOTIDE SEQUENCE</scope>
    <source>
        <strain evidence="3">JCM 13064</strain>
    </source>
</reference>
<dbReference type="RefSeq" id="WP_189167675.1">
    <property type="nucleotide sequence ID" value="NZ_BMNT01000072.1"/>
</dbReference>
<dbReference type="Gene3D" id="3.40.50.10140">
    <property type="entry name" value="Toll/interleukin-1 receptor homology (TIR) domain"/>
    <property type="match status" value="1"/>
</dbReference>
<protein>
    <recommendedName>
        <fullName evidence="2">TIR domain-containing protein</fullName>
    </recommendedName>
</protein>
<dbReference type="GO" id="GO:0007165">
    <property type="term" value="P:signal transduction"/>
    <property type="evidence" value="ECO:0007669"/>
    <property type="project" value="InterPro"/>
</dbReference>
<feature type="region of interest" description="Disordered" evidence="1">
    <location>
        <begin position="228"/>
        <end position="250"/>
    </location>
</feature>
<feature type="domain" description="TIR" evidence="2">
    <location>
        <begin position="1"/>
        <end position="136"/>
    </location>
</feature>
<organism evidence="3 4">
    <name type="scientific">Sphaerisporangium melleum</name>
    <dbReference type="NCBI Taxonomy" id="321316"/>
    <lineage>
        <taxon>Bacteria</taxon>
        <taxon>Bacillati</taxon>
        <taxon>Actinomycetota</taxon>
        <taxon>Actinomycetes</taxon>
        <taxon>Streptosporangiales</taxon>
        <taxon>Streptosporangiaceae</taxon>
        <taxon>Sphaerisporangium</taxon>
    </lineage>
</organism>
<evidence type="ECO:0000313" key="3">
    <source>
        <dbReference type="EMBL" id="GGL20529.1"/>
    </source>
</evidence>
<accession>A0A917RSF7</accession>
<dbReference type="AlphaFoldDB" id="A0A917RSF7"/>
<dbReference type="SUPFAM" id="SSF52200">
    <property type="entry name" value="Toll/Interleukin receptor TIR domain"/>
    <property type="match status" value="1"/>
</dbReference>
<feature type="compositionally biased region" description="Basic and acidic residues" evidence="1">
    <location>
        <begin position="155"/>
        <end position="165"/>
    </location>
</feature>
<evidence type="ECO:0000256" key="1">
    <source>
        <dbReference type="SAM" id="MobiDB-lite"/>
    </source>
</evidence>
<dbReference type="InterPro" id="IPR000157">
    <property type="entry name" value="TIR_dom"/>
</dbReference>
<dbReference type="EMBL" id="BMNT01000072">
    <property type="protein sequence ID" value="GGL20529.1"/>
    <property type="molecule type" value="Genomic_DNA"/>
</dbReference>
<evidence type="ECO:0000313" key="4">
    <source>
        <dbReference type="Proteomes" id="UP000645217"/>
    </source>
</evidence>
<feature type="region of interest" description="Disordered" evidence="1">
    <location>
        <begin position="155"/>
        <end position="179"/>
    </location>
</feature>
<keyword evidence="4" id="KW-1185">Reference proteome</keyword>
<gene>
    <name evidence="3" type="ORF">GCM10007964_73090</name>
</gene>
<dbReference type="PROSITE" id="PS50104">
    <property type="entry name" value="TIR"/>
    <property type="match status" value="1"/>
</dbReference>
<sequence>MHEVFINYRTGDGDEAANLIDKVLSDRFGDDNVFLAAKSMTPGQPFPRELLRAVRCSSVLLAVIGPNWSLDPRLHGEKDWVRREILEAYELGIHVIPILKGRTTERLKAADLPPELEFLTEAHYLRLDTRDNRADLARIGDELARLVPALKEADMQAAKENDRPAEPGTTTNTARDVYGPSVQAGEVAGDAGNIVKNIHHSDIRDVYGSVNTGKGESHNFFGDGATYFKGDNYGGNNHRFRSPQQDEDDS</sequence>
<name>A0A917RSF7_9ACTN</name>
<dbReference type="Proteomes" id="UP000645217">
    <property type="component" value="Unassembled WGS sequence"/>
</dbReference>
<dbReference type="InterPro" id="IPR035897">
    <property type="entry name" value="Toll_tir_struct_dom_sf"/>
</dbReference>
<dbReference type="Pfam" id="PF13676">
    <property type="entry name" value="TIR_2"/>
    <property type="match status" value="1"/>
</dbReference>
<comment type="caution">
    <text evidence="3">The sequence shown here is derived from an EMBL/GenBank/DDBJ whole genome shotgun (WGS) entry which is preliminary data.</text>
</comment>